<name>A0AAW1X7Q5_RUBAR</name>
<evidence type="ECO:0000313" key="1">
    <source>
        <dbReference type="EMBL" id="KAK9932524.1"/>
    </source>
</evidence>
<comment type="caution">
    <text evidence="1">The sequence shown here is derived from an EMBL/GenBank/DDBJ whole genome shotgun (WGS) entry which is preliminary data.</text>
</comment>
<gene>
    <name evidence="1" type="ORF">M0R45_019759</name>
</gene>
<sequence>MVAWVAADLVSTVVAKRGYGFDTAGLRRDRAGAASLASELHGGWVVTRRRFGEDGGLVRVCGAVLTAERGGAGNWWLGTGADGWDTGCLWAWSWFVGFGVDLGRGHGYSVLVLRQSEMSSVGFMVERGGNGVVMDVGGFGEKGCNATD</sequence>
<dbReference type="AlphaFoldDB" id="A0AAW1X7Q5"/>
<accession>A0AAW1X7Q5</accession>
<dbReference type="Proteomes" id="UP001457282">
    <property type="component" value="Unassembled WGS sequence"/>
</dbReference>
<evidence type="ECO:0000313" key="2">
    <source>
        <dbReference type="Proteomes" id="UP001457282"/>
    </source>
</evidence>
<dbReference type="EMBL" id="JBEDUW010000004">
    <property type="protein sequence ID" value="KAK9932524.1"/>
    <property type="molecule type" value="Genomic_DNA"/>
</dbReference>
<protein>
    <submittedName>
        <fullName evidence="1">Uncharacterized protein</fullName>
    </submittedName>
</protein>
<proteinExistence type="predicted"/>
<reference evidence="1 2" key="1">
    <citation type="journal article" date="2023" name="G3 (Bethesda)">
        <title>A chromosome-length genome assembly and annotation of blackberry (Rubus argutus, cv. 'Hillquist').</title>
        <authorList>
            <person name="Bruna T."/>
            <person name="Aryal R."/>
            <person name="Dudchenko O."/>
            <person name="Sargent D.J."/>
            <person name="Mead D."/>
            <person name="Buti M."/>
            <person name="Cavallini A."/>
            <person name="Hytonen T."/>
            <person name="Andres J."/>
            <person name="Pham M."/>
            <person name="Weisz D."/>
            <person name="Mascagni F."/>
            <person name="Usai G."/>
            <person name="Natali L."/>
            <person name="Bassil N."/>
            <person name="Fernandez G.E."/>
            <person name="Lomsadze A."/>
            <person name="Armour M."/>
            <person name="Olukolu B."/>
            <person name="Poorten T."/>
            <person name="Britton C."/>
            <person name="Davik J."/>
            <person name="Ashrafi H."/>
            <person name="Aiden E.L."/>
            <person name="Borodovsky M."/>
            <person name="Worthington M."/>
        </authorList>
    </citation>
    <scope>NUCLEOTIDE SEQUENCE [LARGE SCALE GENOMIC DNA]</scope>
    <source>
        <strain evidence="1">PI 553951</strain>
    </source>
</reference>
<organism evidence="1 2">
    <name type="scientific">Rubus argutus</name>
    <name type="common">Southern blackberry</name>
    <dbReference type="NCBI Taxonomy" id="59490"/>
    <lineage>
        <taxon>Eukaryota</taxon>
        <taxon>Viridiplantae</taxon>
        <taxon>Streptophyta</taxon>
        <taxon>Embryophyta</taxon>
        <taxon>Tracheophyta</taxon>
        <taxon>Spermatophyta</taxon>
        <taxon>Magnoliopsida</taxon>
        <taxon>eudicotyledons</taxon>
        <taxon>Gunneridae</taxon>
        <taxon>Pentapetalae</taxon>
        <taxon>rosids</taxon>
        <taxon>fabids</taxon>
        <taxon>Rosales</taxon>
        <taxon>Rosaceae</taxon>
        <taxon>Rosoideae</taxon>
        <taxon>Rosoideae incertae sedis</taxon>
        <taxon>Rubus</taxon>
    </lineage>
</organism>
<keyword evidence="2" id="KW-1185">Reference proteome</keyword>